<evidence type="ECO:0000256" key="5">
    <source>
        <dbReference type="ARBA" id="ARBA00020555"/>
    </source>
</evidence>
<sequence>MKKFMDEHFLLQTKTAQTLYHEYAKDEMIFDYHCHLNPSEIANNKRFTTITDAWLGGDHYKWRAMRANGTPEALVTGKDADPFDKFMAWASTMEHALGNPLYHWTHLELQRYFGIHEVLNTKNAKAIYDEANRQFKENENLSVKGIMKQFKVYAVGTTDDPADDLAYHGQIAKQADFPAKVIPSYRPDKALNIEKDTFLSYIDSLAKASGKRIERAFDVVEALIDRLDFFVSMGCKASDHALITAPAVFKSESEVNAIFAKKLAGATLSFEEVEAYKTYVLTHLARAYAKRDIAMQLHFASIRDNNGMMFAKLGPDTGYDASHDKELAASLSAFLNNLSATGDVPKTILYTLNPKDYYSLVTLMGCYQDGIPGKMQLGSAWWFADHKDGMEEQMKILGNIGLLPRFIGMLTDSRSFLSYSRHEYFRRILCNIFGTWAEEGEVPYDLEMLGKVVKDISFGNAKAYFEG</sequence>
<dbReference type="PANTHER" id="PTHR30068:SF4">
    <property type="entry name" value="URONATE ISOMERASE"/>
    <property type="match status" value="1"/>
</dbReference>
<dbReference type="GO" id="GO:0008880">
    <property type="term" value="F:glucuronate isomerase activity"/>
    <property type="evidence" value="ECO:0007669"/>
    <property type="project" value="UniProtKB-EC"/>
</dbReference>
<dbReference type="HAMAP" id="MF_00675">
    <property type="entry name" value="UxaC"/>
    <property type="match status" value="1"/>
</dbReference>
<evidence type="ECO:0000256" key="4">
    <source>
        <dbReference type="ARBA" id="ARBA00012546"/>
    </source>
</evidence>
<dbReference type="InterPro" id="IPR003766">
    <property type="entry name" value="Uronate_isomerase"/>
</dbReference>
<evidence type="ECO:0000256" key="6">
    <source>
        <dbReference type="ARBA" id="ARBA00023235"/>
    </source>
</evidence>
<dbReference type="SUPFAM" id="SSF51556">
    <property type="entry name" value="Metallo-dependent hydrolases"/>
    <property type="match status" value="1"/>
</dbReference>
<dbReference type="GO" id="GO:0019698">
    <property type="term" value="P:D-galacturonate catabolic process"/>
    <property type="evidence" value="ECO:0007669"/>
    <property type="project" value="TreeGrafter"/>
</dbReference>
<comment type="caution">
    <text evidence="7">The sequence shown here is derived from an EMBL/GenBank/DDBJ whole genome shotgun (WGS) entry which is preliminary data.</text>
</comment>
<dbReference type="AlphaFoldDB" id="A0A644W416"/>
<name>A0A644W416_9ZZZZ</name>
<dbReference type="Gene3D" id="1.10.2020.10">
    <property type="entry name" value="uronate isomerase, domain 2, chain A"/>
    <property type="match status" value="1"/>
</dbReference>
<accession>A0A644W416</accession>
<evidence type="ECO:0000256" key="3">
    <source>
        <dbReference type="ARBA" id="ARBA00008397"/>
    </source>
</evidence>
<organism evidence="7">
    <name type="scientific">bioreactor metagenome</name>
    <dbReference type="NCBI Taxonomy" id="1076179"/>
    <lineage>
        <taxon>unclassified sequences</taxon>
        <taxon>metagenomes</taxon>
        <taxon>ecological metagenomes</taxon>
    </lineage>
</organism>
<dbReference type="UniPathway" id="UPA00246"/>
<reference evidence="7" key="1">
    <citation type="submission" date="2019-08" db="EMBL/GenBank/DDBJ databases">
        <authorList>
            <person name="Kucharzyk K."/>
            <person name="Murdoch R.W."/>
            <person name="Higgins S."/>
            <person name="Loffler F."/>
        </authorList>
    </citation>
    <scope>NUCLEOTIDE SEQUENCE</scope>
</reference>
<evidence type="ECO:0000313" key="7">
    <source>
        <dbReference type="EMBL" id="MPL98475.1"/>
    </source>
</evidence>
<evidence type="ECO:0000256" key="2">
    <source>
        <dbReference type="ARBA" id="ARBA00004892"/>
    </source>
</evidence>
<dbReference type="PANTHER" id="PTHR30068">
    <property type="entry name" value="URONATE ISOMERASE"/>
    <property type="match status" value="1"/>
</dbReference>
<dbReference type="Pfam" id="PF02614">
    <property type="entry name" value="UxaC"/>
    <property type="match status" value="1"/>
</dbReference>
<comment type="similarity">
    <text evidence="3">Belongs to the metallo-dependent hydrolases superfamily. Uronate isomerase family.</text>
</comment>
<dbReference type="EC" id="5.3.1.12" evidence="4"/>
<evidence type="ECO:0000256" key="1">
    <source>
        <dbReference type="ARBA" id="ARBA00001165"/>
    </source>
</evidence>
<gene>
    <name evidence="7" type="primary">uxaC_1</name>
    <name evidence="7" type="ORF">SDC9_44680</name>
</gene>
<comment type="pathway">
    <text evidence="2">Carbohydrate metabolism; pentose and glucuronate interconversion.</text>
</comment>
<dbReference type="EMBL" id="VSSQ01000610">
    <property type="protein sequence ID" value="MPL98475.1"/>
    <property type="molecule type" value="Genomic_DNA"/>
</dbReference>
<dbReference type="GO" id="GO:0042840">
    <property type="term" value="P:D-glucuronate catabolic process"/>
    <property type="evidence" value="ECO:0007669"/>
    <property type="project" value="TreeGrafter"/>
</dbReference>
<protein>
    <recommendedName>
        <fullName evidence="5">Uronate isomerase</fullName>
        <ecNumber evidence="4">5.3.1.12</ecNumber>
    </recommendedName>
</protein>
<proteinExistence type="inferred from homology"/>
<dbReference type="NCBIfam" id="NF002794">
    <property type="entry name" value="PRK02925.1"/>
    <property type="match status" value="1"/>
</dbReference>
<keyword evidence="6 7" id="KW-0413">Isomerase</keyword>
<comment type="catalytic activity">
    <reaction evidence="1">
        <text>D-glucuronate = D-fructuronate</text>
        <dbReference type="Rhea" id="RHEA:13049"/>
        <dbReference type="ChEBI" id="CHEBI:58720"/>
        <dbReference type="ChEBI" id="CHEBI:59863"/>
        <dbReference type="EC" id="5.3.1.12"/>
    </reaction>
</comment>
<dbReference type="InterPro" id="IPR032466">
    <property type="entry name" value="Metal_Hydrolase"/>
</dbReference>
<dbReference type="Gene3D" id="3.20.20.140">
    <property type="entry name" value="Metal-dependent hydrolases"/>
    <property type="match status" value="1"/>
</dbReference>